<gene>
    <name evidence="7" type="ORF">IV60_GL000507</name>
</gene>
<feature type="active site" description="Nucleophile" evidence="5">
    <location>
        <position position="402"/>
    </location>
</feature>
<organism evidence="7 8">
    <name type="scientific">Lancefieldella rimae</name>
    <dbReference type="NCBI Taxonomy" id="1383"/>
    <lineage>
        <taxon>Bacteria</taxon>
        <taxon>Bacillati</taxon>
        <taxon>Actinomycetota</taxon>
        <taxon>Coriobacteriia</taxon>
        <taxon>Coriobacteriales</taxon>
        <taxon>Atopobiaceae</taxon>
        <taxon>Lancefieldella</taxon>
    </lineage>
</organism>
<evidence type="ECO:0000259" key="6">
    <source>
        <dbReference type="PROSITE" id="PS51686"/>
    </source>
</evidence>
<keyword evidence="3 5" id="KW-0949">S-adenosyl-L-methionine</keyword>
<keyword evidence="8" id="KW-1185">Reference proteome</keyword>
<dbReference type="Pfam" id="PF01029">
    <property type="entry name" value="NusB"/>
    <property type="match status" value="1"/>
</dbReference>
<dbReference type="Proteomes" id="UP000051927">
    <property type="component" value="Unassembled WGS sequence"/>
</dbReference>
<dbReference type="PROSITE" id="PS51686">
    <property type="entry name" value="SAM_MT_RSMB_NOP"/>
    <property type="match status" value="1"/>
</dbReference>
<dbReference type="RefSeq" id="WP_003148620.1">
    <property type="nucleotide sequence ID" value="NZ_JQCP01000001.1"/>
</dbReference>
<dbReference type="InterPro" id="IPR001678">
    <property type="entry name" value="MeTrfase_RsmB-F_NOP2_dom"/>
</dbReference>
<name>A0ABR5Q1Z6_9ACTN</name>
<dbReference type="InterPro" id="IPR023267">
    <property type="entry name" value="RCMT"/>
</dbReference>
<dbReference type="EMBL" id="JQCP01000001">
    <property type="protein sequence ID" value="KRO03323.1"/>
    <property type="molecule type" value="Genomic_DNA"/>
</dbReference>
<dbReference type="PANTHER" id="PTHR22807">
    <property type="entry name" value="NOP2 YEAST -RELATED NOL1/NOP2/FMU SUN DOMAIN-CONTAINING"/>
    <property type="match status" value="1"/>
</dbReference>
<comment type="caution">
    <text evidence="7">The sequence shown here is derived from an EMBL/GenBank/DDBJ whole genome shotgun (WGS) entry which is preliminary data.</text>
</comment>
<dbReference type="SUPFAM" id="SSF53335">
    <property type="entry name" value="S-adenosyl-L-methionine-dependent methyltransferases"/>
    <property type="match status" value="1"/>
</dbReference>
<evidence type="ECO:0000256" key="3">
    <source>
        <dbReference type="ARBA" id="ARBA00022691"/>
    </source>
</evidence>
<dbReference type="Pfam" id="PF01189">
    <property type="entry name" value="Methyltr_RsmB-F"/>
    <property type="match status" value="1"/>
</dbReference>
<evidence type="ECO:0000256" key="1">
    <source>
        <dbReference type="ARBA" id="ARBA00022603"/>
    </source>
</evidence>
<sequence length="480" mass="51989">MAKLAPARAAALDLAAQYRRKHARMRDFLRTSHRMDVLGEKDRALATRLLLGSVSAVGELDRVLASYLPKRRHLEPKLRDALRLATFEILYLHTPKHVAVSQGVEMARRASAQATGLANAILRRIATDVSPRVDKAYARLRAGNDECLLEDLVCVSGQPDWLCQKLVASMGVSVATPLLLHVLEPAPVYVALREGLSQDVLSAFDPYTSIAPQSFFLESPAGLAASDLVARAKVLPADISSQLVALLALSGREKTLLEIGQGRGTKTILLQQNAALLNHVLHITAIDIDPQKVEIARKRLVEAAVDNQVTSVVFNAAELGAREANSEPPCKLPGELAHTFDTVFIDAPCSGAGTLRRHPEIGWSLDEGAVCSDGILPKVQKDILVAASRKVAAHGTLVYATCSPLYEEDEAVVEAFLATEEGSSFEPEDIVESAVFKLLSDAGKQVVQKAQTKTGYAHFGYQLDILDADQHFLAKLRRIG</sequence>
<feature type="domain" description="SAM-dependent MTase RsmB/NOP-type" evidence="6">
    <location>
        <begin position="166"/>
        <end position="479"/>
    </location>
</feature>
<dbReference type="Gene3D" id="1.10.940.10">
    <property type="entry name" value="NusB-like"/>
    <property type="match status" value="1"/>
</dbReference>
<accession>A0ABR5Q1Z6</accession>
<evidence type="ECO:0000256" key="2">
    <source>
        <dbReference type="ARBA" id="ARBA00022679"/>
    </source>
</evidence>
<dbReference type="SUPFAM" id="SSF48013">
    <property type="entry name" value="NusB-like"/>
    <property type="match status" value="1"/>
</dbReference>
<evidence type="ECO:0000313" key="7">
    <source>
        <dbReference type="EMBL" id="KRO03323.1"/>
    </source>
</evidence>
<dbReference type="InterPro" id="IPR049560">
    <property type="entry name" value="MeTrfase_RsmB-F_NOP2_cat"/>
</dbReference>
<dbReference type="GeneID" id="84903837"/>
<proteinExistence type="inferred from homology"/>
<comment type="caution">
    <text evidence="5">Lacks conserved residue(s) required for the propagation of feature annotation.</text>
</comment>
<comment type="similarity">
    <text evidence="5">Belongs to the class I-like SAM-binding methyltransferase superfamily. RsmB/NOP family.</text>
</comment>
<reference evidence="7 8" key="1">
    <citation type="journal article" date="2015" name="Genome Announc.">
        <title>Expanding the biotechnology potential of lactobacilli through comparative genomics of 213 strains and associated genera.</title>
        <authorList>
            <person name="Sun Z."/>
            <person name="Harris H.M."/>
            <person name="McCann A."/>
            <person name="Guo C."/>
            <person name="Argimon S."/>
            <person name="Zhang W."/>
            <person name="Yang X."/>
            <person name="Jeffery I.B."/>
            <person name="Cooney J.C."/>
            <person name="Kagawa T.F."/>
            <person name="Liu W."/>
            <person name="Song Y."/>
            <person name="Salvetti E."/>
            <person name="Wrobel A."/>
            <person name="Rasinkangas P."/>
            <person name="Parkhill J."/>
            <person name="Rea M.C."/>
            <person name="O'Sullivan O."/>
            <person name="Ritari J."/>
            <person name="Douillard F.P."/>
            <person name="Paul Ross R."/>
            <person name="Yang R."/>
            <person name="Briner A.E."/>
            <person name="Felis G.E."/>
            <person name="de Vos W.M."/>
            <person name="Barrangou R."/>
            <person name="Klaenhammer T.R."/>
            <person name="Caufield P.W."/>
            <person name="Cui Y."/>
            <person name="Zhang H."/>
            <person name="O'Toole P.W."/>
        </authorList>
    </citation>
    <scope>NUCLEOTIDE SEQUENCE [LARGE SCALE GENOMIC DNA]</scope>
    <source>
        <strain evidence="7 8">DSM 7090</strain>
    </source>
</reference>
<dbReference type="InterPro" id="IPR006027">
    <property type="entry name" value="NusB_RsmB_TIM44"/>
</dbReference>
<keyword evidence="1 5" id="KW-0489">Methyltransferase</keyword>
<keyword evidence="4 5" id="KW-0694">RNA-binding</keyword>
<keyword evidence="2 5" id="KW-0808">Transferase</keyword>
<evidence type="ECO:0000256" key="4">
    <source>
        <dbReference type="ARBA" id="ARBA00022884"/>
    </source>
</evidence>
<dbReference type="PRINTS" id="PR02008">
    <property type="entry name" value="RCMTFAMILY"/>
</dbReference>
<dbReference type="Gene3D" id="3.40.50.150">
    <property type="entry name" value="Vaccinia Virus protein VP39"/>
    <property type="match status" value="1"/>
</dbReference>
<dbReference type="InterPro" id="IPR029063">
    <property type="entry name" value="SAM-dependent_MTases_sf"/>
</dbReference>
<dbReference type="PANTHER" id="PTHR22807:SF53">
    <property type="entry name" value="RIBOSOMAL RNA SMALL SUBUNIT METHYLTRANSFERASE B-RELATED"/>
    <property type="match status" value="1"/>
</dbReference>
<evidence type="ECO:0000313" key="8">
    <source>
        <dbReference type="Proteomes" id="UP000051927"/>
    </source>
</evidence>
<evidence type="ECO:0000256" key="5">
    <source>
        <dbReference type="PROSITE-ProRule" id="PRU01023"/>
    </source>
</evidence>
<protein>
    <submittedName>
        <fullName evidence="7">NusB NOL1 NOP2 sun family protein</fullName>
    </submittedName>
</protein>
<feature type="binding site" evidence="5">
    <location>
        <position position="346"/>
    </location>
    <ligand>
        <name>S-adenosyl-L-methionine</name>
        <dbReference type="ChEBI" id="CHEBI:59789"/>
    </ligand>
</feature>
<feature type="binding site" evidence="5">
    <location>
        <position position="287"/>
    </location>
    <ligand>
        <name>S-adenosyl-L-methionine</name>
        <dbReference type="ChEBI" id="CHEBI:59789"/>
    </ligand>
</feature>
<dbReference type="InterPro" id="IPR035926">
    <property type="entry name" value="NusB-like_sf"/>
</dbReference>